<evidence type="ECO:0000259" key="1">
    <source>
        <dbReference type="PROSITE" id="PS50846"/>
    </source>
</evidence>
<dbReference type="PRINTS" id="PR00946">
    <property type="entry name" value="HGSCAVENGER"/>
</dbReference>
<sequence>MVVTIFTIVLFAIPYLANNINQSANYEGETFNSENITEIESVVLSVPGMNGASCPLTVRKSLESVKGVQKVKALYEKRLAIVDYNPGAATVKALLKATSNAGYPSTIVKNQK</sequence>
<dbReference type="SUPFAM" id="SSF55008">
    <property type="entry name" value="HMA, heavy metal-associated domain"/>
    <property type="match status" value="1"/>
</dbReference>
<dbReference type="EMBL" id="CP018099">
    <property type="protein sequence ID" value="APF18456.1"/>
    <property type="molecule type" value="Genomic_DNA"/>
</dbReference>
<accession>A0A1J1C967</accession>
<reference evidence="2 3" key="1">
    <citation type="submission" date="2016-11" db="EMBL/GenBank/DDBJ databases">
        <title>Genomic analysis of Caldithrix abyssi and proposal of a novel bacterial phylum Caldithrichaeota.</title>
        <authorList>
            <person name="Kublanov I."/>
            <person name="Sigalova O."/>
            <person name="Gavrilov S."/>
            <person name="Lebedinsky A."/>
            <person name="Ivanova N."/>
            <person name="Daum C."/>
            <person name="Reddy T."/>
            <person name="Klenk H.P."/>
            <person name="Goker M."/>
            <person name="Reva O."/>
            <person name="Miroshnichenko M."/>
            <person name="Kyprides N."/>
            <person name="Woyke T."/>
            <person name="Gelfand M."/>
        </authorList>
    </citation>
    <scope>NUCLEOTIDE SEQUENCE [LARGE SCALE GENOMIC DNA]</scope>
    <source>
        <strain evidence="2 3">LF13</strain>
    </source>
</reference>
<dbReference type="Proteomes" id="UP000183868">
    <property type="component" value="Chromosome"/>
</dbReference>
<proteinExistence type="predicted"/>
<organism evidence="2 3">
    <name type="scientific">Caldithrix abyssi DSM 13497</name>
    <dbReference type="NCBI Taxonomy" id="880073"/>
    <lineage>
        <taxon>Bacteria</taxon>
        <taxon>Pseudomonadati</taxon>
        <taxon>Calditrichota</taxon>
        <taxon>Calditrichia</taxon>
        <taxon>Calditrichales</taxon>
        <taxon>Calditrichaceae</taxon>
        <taxon>Caldithrix</taxon>
    </lineage>
</organism>
<gene>
    <name evidence="2" type="ORF">Cabys_1707</name>
</gene>
<dbReference type="AlphaFoldDB" id="A0A1J1C967"/>
<name>A0A1J1C967_CALAY</name>
<dbReference type="KEGG" id="caby:Cabys_1707"/>
<dbReference type="GO" id="GO:0046872">
    <property type="term" value="F:metal ion binding"/>
    <property type="evidence" value="ECO:0007669"/>
    <property type="project" value="InterPro"/>
</dbReference>
<dbReference type="InterPro" id="IPR036163">
    <property type="entry name" value="HMA_dom_sf"/>
</dbReference>
<evidence type="ECO:0000313" key="3">
    <source>
        <dbReference type="Proteomes" id="UP000183868"/>
    </source>
</evidence>
<dbReference type="Gene3D" id="3.30.70.100">
    <property type="match status" value="1"/>
</dbReference>
<dbReference type="InterPro" id="IPR001802">
    <property type="entry name" value="MerP/CopZ"/>
</dbReference>
<dbReference type="CDD" id="cd00371">
    <property type="entry name" value="HMA"/>
    <property type="match status" value="1"/>
</dbReference>
<dbReference type="PROSITE" id="PS50846">
    <property type="entry name" value="HMA_2"/>
    <property type="match status" value="1"/>
</dbReference>
<feature type="domain" description="HMA" evidence="1">
    <location>
        <begin position="40"/>
        <end position="106"/>
    </location>
</feature>
<dbReference type="Pfam" id="PF00403">
    <property type="entry name" value="HMA"/>
    <property type="match status" value="1"/>
</dbReference>
<protein>
    <submittedName>
        <fullName evidence="2">Mercuric transport protein</fullName>
    </submittedName>
</protein>
<dbReference type="InterPro" id="IPR006121">
    <property type="entry name" value="HMA_dom"/>
</dbReference>
<evidence type="ECO:0000313" key="2">
    <source>
        <dbReference type="EMBL" id="APF18456.1"/>
    </source>
</evidence>